<evidence type="ECO:0000256" key="1">
    <source>
        <dbReference type="ARBA" id="ARBA00008761"/>
    </source>
</evidence>
<keyword evidence="4" id="KW-0862">Zinc</keyword>
<keyword evidence="3" id="KW-0479">Metal-binding</keyword>
<feature type="domain" description="Probable transposase IS891/IS1136/IS1341" evidence="7">
    <location>
        <begin position="169"/>
        <end position="292"/>
    </location>
</feature>
<keyword evidence="6" id="KW-0233">DNA recombination</keyword>
<dbReference type="RefSeq" id="WP_169154398.1">
    <property type="nucleotide sequence ID" value="NZ_CAWPJE010000399.1"/>
</dbReference>
<dbReference type="InterPro" id="IPR001959">
    <property type="entry name" value="Transposase"/>
</dbReference>
<dbReference type="InterPro" id="IPR010095">
    <property type="entry name" value="Cas12f1-like_TNB"/>
</dbReference>
<reference evidence="9 10" key="1">
    <citation type="submission" date="2018-06" db="EMBL/GenBank/DDBJ databases">
        <title>Comparative genomics of Brasilonema spp. strains.</title>
        <authorList>
            <person name="Alvarenga D.O."/>
            <person name="Fiore M.F."/>
            <person name="Varani A.M."/>
        </authorList>
    </citation>
    <scope>NUCLEOTIDE SEQUENCE [LARGE SCALE GENOMIC DNA]</scope>
    <source>
        <strain evidence="9 10">SPC951</strain>
    </source>
</reference>
<protein>
    <submittedName>
        <fullName evidence="9">Transposase</fullName>
    </submittedName>
</protein>
<evidence type="ECO:0000313" key="10">
    <source>
        <dbReference type="Proteomes" id="UP000718564"/>
    </source>
</evidence>
<dbReference type="NCBIfam" id="TIGR01766">
    <property type="entry name" value="IS200/IS605 family accessory protein TnpB-like domain"/>
    <property type="match status" value="1"/>
</dbReference>
<evidence type="ECO:0000259" key="7">
    <source>
        <dbReference type="Pfam" id="PF01385"/>
    </source>
</evidence>
<evidence type="ECO:0000256" key="5">
    <source>
        <dbReference type="ARBA" id="ARBA00023125"/>
    </source>
</evidence>
<sequence length="340" mass="39183">MIQAMYAVKVELKVNNKEQTLLRKHAGFARFVYNYGLALMQGLERDGIAGGYGKKIKAIKKVLTNYTKKQQEFRWMSKLSSKVYQSSLQALESAYNRWGQGISDRPRFKRRKDGESFTVYDGNGKVLLRSGKQIKIPTLGIFRLKEALPCSYCTQTFTISYCAGKWFVSFAVDAEKIPPTYHPEEKVGIDLGVKCFATLSDGTSVESPKPMKKAKIKLAKLQWRNRKKQLGNRRLGVKQSNKAKKYFDSLARQHYAIASQRRDFLHKLTTDISRKYYRIRIEDLNVSGMFANRKLSAAISDLGFYEFRRQLTYKSQVYGTKVELVDTAYCRFMRYSNSSL</sequence>
<dbReference type="Pfam" id="PF12323">
    <property type="entry name" value="HTH_OrfB_IS605"/>
    <property type="match status" value="1"/>
</dbReference>
<keyword evidence="2" id="KW-0815">Transposition</keyword>
<dbReference type="Proteomes" id="UP000718564">
    <property type="component" value="Unassembled WGS sequence"/>
</dbReference>
<dbReference type="EMBL" id="QMEB01000032">
    <property type="protein sequence ID" value="NMG19123.1"/>
    <property type="molecule type" value="Genomic_DNA"/>
</dbReference>
<dbReference type="Pfam" id="PF01385">
    <property type="entry name" value="OrfB_IS605"/>
    <property type="match status" value="1"/>
</dbReference>
<proteinExistence type="inferred from homology"/>
<evidence type="ECO:0000256" key="6">
    <source>
        <dbReference type="ARBA" id="ARBA00023172"/>
    </source>
</evidence>
<evidence type="ECO:0000256" key="2">
    <source>
        <dbReference type="ARBA" id="ARBA00022578"/>
    </source>
</evidence>
<evidence type="ECO:0000256" key="4">
    <source>
        <dbReference type="ARBA" id="ARBA00022833"/>
    </source>
</evidence>
<evidence type="ECO:0000256" key="3">
    <source>
        <dbReference type="ARBA" id="ARBA00022723"/>
    </source>
</evidence>
<name>A0ABX1P439_9CYAN</name>
<organism evidence="9 10">
    <name type="scientific">Brasilonema bromeliae SPC951</name>
    <dbReference type="NCBI Taxonomy" id="385972"/>
    <lineage>
        <taxon>Bacteria</taxon>
        <taxon>Bacillati</taxon>
        <taxon>Cyanobacteriota</taxon>
        <taxon>Cyanophyceae</taxon>
        <taxon>Nostocales</taxon>
        <taxon>Scytonemataceae</taxon>
        <taxon>Brasilonema</taxon>
        <taxon>Bromeliae group (in: Brasilonema)</taxon>
    </lineage>
</organism>
<accession>A0ABX1P439</accession>
<gene>
    <name evidence="9" type="ORF">DP116_06555</name>
</gene>
<comment type="similarity">
    <text evidence="1">In the C-terminal section; belongs to the transposase 35 family.</text>
</comment>
<keyword evidence="10" id="KW-1185">Reference proteome</keyword>
<feature type="domain" description="Transposase putative helix-turn-helix" evidence="8">
    <location>
        <begin position="7"/>
        <end position="41"/>
    </location>
</feature>
<evidence type="ECO:0000259" key="8">
    <source>
        <dbReference type="Pfam" id="PF12323"/>
    </source>
</evidence>
<dbReference type="NCBIfam" id="NF040570">
    <property type="entry name" value="guided_TnpB"/>
    <property type="match status" value="1"/>
</dbReference>
<keyword evidence="5" id="KW-0238">DNA-binding</keyword>
<evidence type="ECO:0000313" key="9">
    <source>
        <dbReference type="EMBL" id="NMG19123.1"/>
    </source>
</evidence>
<dbReference type="InterPro" id="IPR021027">
    <property type="entry name" value="Transposase_put_HTH"/>
</dbReference>
<comment type="caution">
    <text evidence="9">The sequence shown here is derived from an EMBL/GenBank/DDBJ whole genome shotgun (WGS) entry which is preliminary data.</text>
</comment>